<dbReference type="Proteomes" id="UP001597229">
    <property type="component" value="Unassembled WGS sequence"/>
</dbReference>
<accession>A0ABW3W321</accession>
<reference evidence="2" key="1">
    <citation type="journal article" date="2019" name="Int. J. Syst. Evol. Microbiol.">
        <title>The Global Catalogue of Microorganisms (GCM) 10K type strain sequencing project: providing services to taxonomists for standard genome sequencing and annotation.</title>
        <authorList>
            <consortium name="The Broad Institute Genomics Platform"/>
            <consortium name="The Broad Institute Genome Sequencing Center for Infectious Disease"/>
            <person name="Wu L."/>
            <person name="Ma J."/>
        </authorList>
    </citation>
    <scope>NUCLEOTIDE SEQUENCE [LARGE SCALE GENOMIC DNA]</scope>
    <source>
        <strain evidence="2">CCUG 52478</strain>
    </source>
</reference>
<evidence type="ECO:0000313" key="2">
    <source>
        <dbReference type="Proteomes" id="UP001597229"/>
    </source>
</evidence>
<protein>
    <submittedName>
        <fullName evidence="1">Uncharacterized protein</fullName>
    </submittedName>
</protein>
<organism evidence="1 2">
    <name type="scientific">Nocardioides ginsengisoli</name>
    <dbReference type="NCBI Taxonomy" id="363868"/>
    <lineage>
        <taxon>Bacteria</taxon>
        <taxon>Bacillati</taxon>
        <taxon>Actinomycetota</taxon>
        <taxon>Actinomycetes</taxon>
        <taxon>Propionibacteriales</taxon>
        <taxon>Nocardioidaceae</taxon>
        <taxon>Nocardioides</taxon>
    </lineage>
</organism>
<proteinExistence type="predicted"/>
<name>A0ABW3W321_9ACTN</name>
<dbReference type="EMBL" id="JBHTLX010000022">
    <property type="protein sequence ID" value="MFD1249726.1"/>
    <property type="molecule type" value="Genomic_DNA"/>
</dbReference>
<dbReference type="RefSeq" id="WP_367918682.1">
    <property type="nucleotide sequence ID" value="NZ_BAABAC010000014.1"/>
</dbReference>
<evidence type="ECO:0000313" key="1">
    <source>
        <dbReference type="EMBL" id="MFD1249726.1"/>
    </source>
</evidence>
<keyword evidence="2" id="KW-1185">Reference proteome</keyword>
<comment type="caution">
    <text evidence="1">The sequence shown here is derived from an EMBL/GenBank/DDBJ whole genome shotgun (WGS) entry which is preliminary data.</text>
</comment>
<sequence length="338" mass="35427">MPTVNLGNLGNLGSLGSAQEERRVVVPGRVRLEVAELVALAQAGPFRLPFDVSAVEAALTATAEGSGSAADEARRAWYARLSPDAASPQDEVALLLAAQAGRVRESSTDADRAAARAAMTEAIGVLADAEALLEVELGLRLGPDAPAQARAWVGVRGETAVSLATVSGAEFELAWGATAALPEMLAHLVRLPADPDDPDDPDDPEEADLPDRFTIPVELLAAVEAGAARHRDELLPALVERFPGAVTGADDTPYDAGEALTLLHTVHDRMTARLRVVVAGRRPDVAGVVVWLRVAGQWYAVDPDTVAGFPVARARAAVPRDLARSVGPVLARVWGRDV</sequence>
<gene>
    <name evidence="1" type="ORF">ACFQ3F_18150</name>
</gene>